<evidence type="ECO:0000313" key="3">
    <source>
        <dbReference type="Proteomes" id="UP001501638"/>
    </source>
</evidence>
<comment type="caution">
    <text evidence="2">The sequence shown here is derived from an EMBL/GenBank/DDBJ whole genome shotgun (WGS) entry which is preliminary data.</text>
</comment>
<feature type="compositionally biased region" description="Polar residues" evidence="1">
    <location>
        <begin position="53"/>
        <end position="64"/>
    </location>
</feature>
<dbReference type="EMBL" id="BAAASZ010000032">
    <property type="protein sequence ID" value="GAA2457983.1"/>
    <property type="molecule type" value="Genomic_DNA"/>
</dbReference>
<dbReference type="Proteomes" id="UP001501638">
    <property type="component" value="Unassembled WGS sequence"/>
</dbReference>
<sequence>MKCELEDRAFVSRMEGIAQRAAATTRQCESRAAGCKRPLPQGLGYRTRPQPFTFRSSGSGCECP</sequence>
<reference evidence="2 3" key="1">
    <citation type="journal article" date="2019" name="Int. J. Syst. Evol. Microbiol.">
        <title>The Global Catalogue of Microorganisms (GCM) 10K type strain sequencing project: providing services to taxonomists for standard genome sequencing and annotation.</title>
        <authorList>
            <consortium name="The Broad Institute Genomics Platform"/>
            <consortium name="The Broad Institute Genome Sequencing Center for Infectious Disease"/>
            <person name="Wu L."/>
            <person name="Ma J."/>
        </authorList>
    </citation>
    <scope>NUCLEOTIDE SEQUENCE [LARGE SCALE GENOMIC DNA]</scope>
    <source>
        <strain evidence="2 3">JCM 6305</strain>
    </source>
</reference>
<name>A0ABN3KIJ4_9ACTN</name>
<accession>A0ABN3KIJ4</accession>
<evidence type="ECO:0000313" key="2">
    <source>
        <dbReference type="EMBL" id="GAA2457983.1"/>
    </source>
</evidence>
<feature type="region of interest" description="Disordered" evidence="1">
    <location>
        <begin position="39"/>
        <end position="64"/>
    </location>
</feature>
<evidence type="ECO:0000256" key="1">
    <source>
        <dbReference type="SAM" id="MobiDB-lite"/>
    </source>
</evidence>
<proteinExistence type="predicted"/>
<keyword evidence="3" id="KW-1185">Reference proteome</keyword>
<protein>
    <submittedName>
        <fullName evidence="2">Uncharacterized protein</fullName>
    </submittedName>
</protein>
<organism evidence="2 3">
    <name type="scientific">Streptomyces macrosporus</name>
    <dbReference type="NCBI Taxonomy" id="44032"/>
    <lineage>
        <taxon>Bacteria</taxon>
        <taxon>Bacillati</taxon>
        <taxon>Actinomycetota</taxon>
        <taxon>Actinomycetes</taxon>
        <taxon>Kitasatosporales</taxon>
        <taxon>Streptomycetaceae</taxon>
        <taxon>Streptomyces</taxon>
    </lineage>
</organism>
<gene>
    <name evidence="2" type="ORF">GCM10010405_47780</name>
</gene>